<dbReference type="EMBL" id="DSRU01000409">
    <property type="protein sequence ID" value="HFN01434.1"/>
    <property type="molecule type" value="Genomic_DNA"/>
</dbReference>
<gene>
    <name evidence="1" type="ORF">ENR64_27550</name>
</gene>
<organism evidence="1">
    <name type="scientific">Oscillatoriales cyanobacterium SpSt-418</name>
    <dbReference type="NCBI Taxonomy" id="2282169"/>
    <lineage>
        <taxon>Bacteria</taxon>
        <taxon>Bacillati</taxon>
        <taxon>Cyanobacteriota</taxon>
        <taxon>Cyanophyceae</taxon>
        <taxon>Oscillatoriophycideae</taxon>
        <taxon>Oscillatoriales</taxon>
    </lineage>
</organism>
<reference evidence="1" key="1">
    <citation type="journal article" date="2020" name="mSystems">
        <title>Genome- and Community-Level Interaction Insights into Carbon Utilization and Element Cycling Functions of Hydrothermarchaeota in Hydrothermal Sediment.</title>
        <authorList>
            <person name="Zhou Z."/>
            <person name="Liu Y."/>
            <person name="Xu W."/>
            <person name="Pan J."/>
            <person name="Luo Z.H."/>
            <person name="Li M."/>
        </authorList>
    </citation>
    <scope>NUCLEOTIDE SEQUENCE [LARGE SCALE GENOMIC DNA]</scope>
    <source>
        <strain evidence="1">SpSt-418</strain>
    </source>
</reference>
<comment type="caution">
    <text evidence="1">The sequence shown here is derived from an EMBL/GenBank/DDBJ whole genome shotgun (WGS) entry which is preliminary data.</text>
</comment>
<proteinExistence type="predicted"/>
<evidence type="ECO:0000313" key="1">
    <source>
        <dbReference type="EMBL" id="HFN01434.1"/>
    </source>
</evidence>
<sequence length="298" mass="33030">MLLSTRKFVCSQVLAGFVVLVGSTFLSGSVGAVPKPDQEMIPKATVLRLLKCPGDCVKNMQLLVGRLPDNFLVKLPLPTDAKIVATIIRDQDRSEVVLDSPQSPQQIKAFYTKSFIASGWKTEPSLPEAPGFLPSLPDFPYTRFCQSEQGPEMTLSANKDGNEPTDVRLYFNLKSENCAESDETAEATPDWQDWFPIPSLTPPEDSEVSQTDLSPQSDMLIASAQVTTKKSQEALLSDYSSQLVKAGWRQQNQTKTEQSTSSFLIFKDKKGTTWQGMLKLSPIEDQPNDYAATLLVWR</sequence>
<accession>A0A7C3PIS9</accession>
<name>A0A7C3PIS9_9CYAN</name>
<protein>
    <submittedName>
        <fullName evidence="1">Uncharacterized protein</fullName>
    </submittedName>
</protein>
<dbReference type="AlphaFoldDB" id="A0A7C3PIS9"/>